<keyword evidence="6 10" id="KW-0067">ATP-binding</keyword>
<accession>A0ABS1GJC1</accession>
<comment type="pathway">
    <text evidence="1 10">Lipid metabolism; malonyl-CoA biosynthesis; malonyl-CoA from acetyl-CoA: step 1/1.</text>
</comment>
<keyword evidence="14" id="KW-1185">Reference proteome</keyword>
<keyword evidence="7 10" id="KW-0443">Lipid metabolism</keyword>
<evidence type="ECO:0000313" key="13">
    <source>
        <dbReference type="EMBL" id="MBK3332995.1"/>
    </source>
</evidence>
<dbReference type="NCBIfam" id="TIGR00513">
    <property type="entry name" value="accA"/>
    <property type="match status" value="1"/>
</dbReference>
<dbReference type="PANTHER" id="PTHR42853">
    <property type="entry name" value="ACETYL-COENZYME A CARBOXYLASE CARBOXYL TRANSFERASE SUBUNIT ALPHA"/>
    <property type="match status" value="1"/>
</dbReference>
<keyword evidence="2 10" id="KW-0444">Lipid biosynthesis</keyword>
<feature type="domain" description="CoA carboxyltransferase C-terminal" evidence="12">
    <location>
        <begin position="31"/>
        <end position="288"/>
    </location>
</feature>
<evidence type="ECO:0000256" key="10">
    <source>
        <dbReference type="HAMAP-Rule" id="MF_00823"/>
    </source>
</evidence>
<keyword evidence="8 10" id="KW-0275">Fatty acid biosynthesis</keyword>
<dbReference type="InterPro" id="IPR001095">
    <property type="entry name" value="Acetyl_CoA_COase_a_su"/>
</dbReference>
<comment type="subcellular location">
    <subcellularLocation>
        <location evidence="10">Cytoplasm</location>
    </subcellularLocation>
</comment>
<name>A0ABS1GJC1_9AQUI</name>
<keyword evidence="4 10" id="KW-0547">Nucleotide-binding</keyword>
<dbReference type="HAMAP" id="MF_00823">
    <property type="entry name" value="AcetylCoA_CT_alpha"/>
    <property type="match status" value="1"/>
</dbReference>
<evidence type="ECO:0000256" key="7">
    <source>
        <dbReference type="ARBA" id="ARBA00023098"/>
    </source>
</evidence>
<organism evidence="13 14">
    <name type="scientific">Persephonella atlantica</name>
    <dbReference type="NCBI Taxonomy" id="2699429"/>
    <lineage>
        <taxon>Bacteria</taxon>
        <taxon>Pseudomonadati</taxon>
        <taxon>Aquificota</taxon>
        <taxon>Aquificia</taxon>
        <taxon>Aquificales</taxon>
        <taxon>Hydrogenothermaceae</taxon>
        <taxon>Persephonella</taxon>
    </lineage>
</organism>
<dbReference type="Gene3D" id="3.90.226.10">
    <property type="entry name" value="2-enoyl-CoA Hydratase, Chain A, domain 1"/>
    <property type="match status" value="1"/>
</dbReference>
<dbReference type="InterPro" id="IPR011763">
    <property type="entry name" value="COA_CT_C"/>
</dbReference>
<dbReference type="InterPro" id="IPR029045">
    <property type="entry name" value="ClpP/crotonase-like_dom_sf"/>
</dbReference>
<evidence type="ECO:0000256" key="3">
    <source>
        <dbReference type="ARBA" id="ARBA00022679"/>
    </source>
</evidence>
<comment type="catalytic activity">
    <reaction evidence="9 10">
        <text>N(6)-carboxybiotinyl-L-lysyl-[protein] + acetyl-CoA = N(6)-biotinyl-L-lysyl-[protein] + malonyl-CoA</text>
        <dbReference type="Rhea" id="RHEA:54728"/>
        <dbReference type="Rhea" id="RHEA-COMP:10505"/>
        <dbReference type="Rhea" id="RHEA-COMP:10506"/>
        <dbReference type="ChEBI" id="CHEBI:57288"/>
        <dbReference type="ChEBI" id="CHEBI:57384"/>
        <dbReference type="ChEBI" id="CHEBI:83144"/>
        <dbReference type="ChEBI" id="CHEBI:83145"/>
        <dbReference type="EC" id="2.1.3.15"/>
    </reaction>
</comment>
<evidence type="ECO:0000259" key="12">
    <source>
        <dbReference type="PROSITE" id="PS50989"/>
    </source>
</evidence>
<dbReference type="Proteomes" id="UP000772812">
    <property type="component" value="Unassembled WGS sequence"/>
</dbReference>
<keyword evidence="10" id="KW-0963">Cytoplasm</keyword>
<dbReference type="EC" id="2.1.3.15" evidence="10"/>
<dbReference type="Pfam" id="PF03255">
    <property type="entry name" value="ACCA"/>
    <property type="match status" value="1"/>
</dbReference>
<evidence type="ECO:0000256" key="1">
    <source>
        <dbReference type="ARBA" id="ARBA00004956"/>
    </source>
</evidence>
<dbReference type="EMBL" id="JAACYA010000002">
    <property type="protein sequence ID" value="MBK3332995.1"/>
    <property type="molecule type" value="Genomic_DNA"/>
</dbReference>
<keyword evidence="5 10" id="KW-0276">Fatty acid metabolism</keyword>
<comment type="similarity">
    <text evidence="10">Belongs to the AccA family.</text>
</comment>
<keyword evidence="3 10" id="KW-0808">Transferase</keyword>
<evidence type="ECO:0000256" key="2">
    <source>
        <dbReference type="ARBA" id="ARBA00022516"/>
    </source>
</evidence>
<gene>
    <name evidence="10" type="primary">accA</name>
    <name evidence="13" type="ORF">GWK41_07930</name>
</gene>
<dbReference type="GO" id="GO:0003989">
    <property type="term" value="F:acetyl-CoA carboxylase activity"/>
    <property type="evidence" value="ECO:0007669"/>
    <property type="project" value="UniProtKB-EC"/>
</dbReference>
<sequence>MELNREIQSLSEKIEILRKEIKEGNKEKLKELIQARAQFRKLTKQKMGSLTAWERVQLARHPKRPHTSDYIQNIFTDFIELHGDRRFGDDKAVIAGFAFFEGIPVAVIGHEKGKDTKEKIERNFGMPHPEGYRKAIRIMKLAEKFGRPVITFIDTPGAYPGIGAEERGQSQAIAESIMTMGGLKVPIVCTVIGEGGSGGALALGVGDRILMLENAVYSVISPEGCAAILFKSQEKAPEAAESLKITAKDLKELGVIDCIVPEPLGGAHLQPKKMYKLLKRALRNSLREIIDKNPEELVNQRQAKFYSMGRFTEK</sequence>
<dbReference type="SUPFAM" id="SSF52096">
    <property type="entry name" value="ClpP/crotonase"/>
    <property type="match status" value="1"/>
</dbReference>
<keyword evidence="11" id="KW-0175">Coiled coil</keyword>
<dbReference type="PROSITE" id="PS50989">
    <property type="entry name" value="COA_CT_CTER"/>
    <property type="match status" value="1"/>
</dbReference>
<dbReference type="PRINTS" id="PR01069">
    <property type="entry name" value="ACCCTRFRASEA"/>
</dbReference>
<proteinExistence type="inferred from homology"/>
<evidence type="ECO:0000313" key="14">
    <source>
        <dbReference type="Proteomes" id="UP000772812"/>
    </source>
</evidence>
<evidence type="ECO:0000256" key="9">
    <source>
        <dbReference type="ARBA" id="ARBA00049152"/>
    </source>
</evidence>
<dbReference type="NCBIfam" id="NF041504">
    <property type="entry name" value="AccA_sub"/>
    <property type="match status" value="1"/>
</dbReference>
<evidence type="ECO:0000256" key="11">
    <source>
        <dbReference type="SAM" id="Coils"/>
    </source>
</evidence>
<keyword evidence="13" id="KW-0436">Ligase</keyword>
<evidence type="ECO:0000256" key="6">
    <source>
        <dbReference type="ARBA" id="ARBA00022840"/>
    </source>
</evidence>
<evidence type="ECO:0000256" key="8">
    <source>
        <dbReference type="ARBA" id="ARBA00023160"/>
    </source>
</evidence>
<comment type="function">
    <text evidence="10">Component of the acetyl coenzyme A carboxylase (ACC) complex. First, biotin carboxylase catalyzes the carboxylation of biotin on its carrier protein (BCCP) and then the CO(2) group is transferred by the carboxyltransferase to acetyl-CoA to form malonyl-CoA.</text>
</comment>
<dbReference type="NCBIfam" id="NF004344">
    <property type="entry name" value="PRK05724.1"/>
    <property type="match status" value="1"/>
</dbReference>
<dbReference type="PANTHER" id="PTHR42853:SF3">
    <property type="entry name" value="ACETYL-COENZYME A CARBOXYLASE CARBOXYL TRANSFERASE SUBUNIT ALPHA, CHLOROPLASTIC"/>
    <property type="match status" value="1"/>
</dbReference>
<evidence type="ECO:0000256" key="5">
    <source>
        <dbReference type="ARBA" id="ARBA00022832"/>
    </source>
</evidence>
<feature type="coiled-coil region" evidence="11">
    <location>
        <begin position="7"/>
        <end position="45"/>
    </location>
</feature>
<comment type="caution">
    <text evidence="13">The sequence shown here is derived from an EMBL/GenBank/DDBJ whole genome shotgun (WGS) entry which is preliminary data.</text>
</comment>
<evidence type="ECO:0000256" key="4">
    <source>
        <dbReference type="ARBA" id="ARBA00022741"/>
    </source>
</evidence>
<reference evidence="13 14" key="1">
    <citation type="journal article" date="2021" name="Syst. Appl. Microbiol.">
        <title>Persephonella atlantica sp. nov.: How to adapt to physico-chemical gradients in high temperature hydrothermal habitats.</title>
        <authorList>
            <person name="Francois D.X."/>
            <person name="Godfroy A."/>
            <person name="Mathien C."/>
            <person name="Aube J."/>
            <person name="Cathalot C."/>
            <person name="Lesongeur F."/>
            <person name="L'Haridon S."/>
            <person name="Philippon X."/>
            <person name="Roussel E.G."/>
        </authorList>
    </citation>
    <scope>NUCLEOTIDE SEQUENCE [LARGE SCALE GENOMIC DNA]</scope>
    <source>
        <strain evidence="13 14">MO1340</strain>
    </source>
</reference>
<dbReference type="RefSeq" id="WP_200674392.1">
    <property type="nucleotide sequence ID" value="NZ_JAACYA010000002.1"/>
</dbReference>
<protein>
    <recommendedName>
        <fullName evidence="10">Acetyl-coenzyme A carboxylase carboxyl transferase subunit alpha</fullName>
        <shortName evidence="10">ACCase subunit alpha</shortName>
        <shortName evidence="10">Acetyl-CoA carboxylase carboxyltransferase subunit alpha</shortName>
        <ecNumber evidence="10">2.1.3.15</ecNumber>
    </recommendedName>
</protein>
<comment type="subunit">
    <text evidence="10">Acetyl-CoA carboxylase is a heterohexamer composed of biotin carboxyl carrier protein (AccB), biotin carboxylase (AccC) and two subunits each of ACCase subunit alpha (AccA) and ACCase subunit beta (AccD).</text>
</comment>